<keyword evidence="9" id="KW-0472">Membrane</keyword>
<keyword evidence="7" id="KW-0067">ATP-binding</keyword>
<dbReference type="Gene3D" id="3.30.450.20">
    <property type="entry name" value="PAS domain"/>
    <property type="match status" value="1"/>
</dbReference>
<dbReference type="InterPro" id="IPR005467">
    <property type="entry name" value="His_kinase_dom"/>
</dbReference>
<protein>
    <recommendedName>
        <fullName evidence="2">histidine kinase</fullName>
        <ecNumber evidence="2">2.7.13.3</ecNumber>
    </recommendedName>
</protein>
<evidence type="ECO:0000256" key="8">
    <source>
        <dbReference type="ARBA" id="ARBA00023012"/>
    </source>
</evidence>
<dbReference type="InterPro" id="IPR004358">
    <property type="entry name" value="Sig_transdc_His_kin-like_C"/>
</dbReference>
<keyword evidence="9" id="KW-1133">Transmembrane helix</keyword>
<dbReference type="Gene3D" id="3.30.565.10">
    <property type="entry name" value="Histidine kinase-like ATPase, C-terminal domain"/>
    <property type="match status" value="1"/>
</dbReference>
<dbReference type="SMART" id="SM00388">
    <property type="entry name" value="HisKA"/>
    <property type="match status" value="1"/>
</dbReference>
<dbReference type="EMBL" id="JDRY01000036">
    <property type="protein sequence ID" value="KGM99341.1"/>
    <property type="molecule type" value="Genomic_DNA"/>
</dbReference>
<dbReference type="SMART" id="SM00387">
    <property type="entry name" value="HATPase_c"/>
    <property type="match status" value="1"/>
</dbReference>
<keyword evidence="4" id="KW-0808">Transferase</keyword>
<name>A0A0A0IGG8_CLOBO</name>
<keyword evidence="5" id="KW-0547">Nucleotide-binding</keyword>
<dbReference type="InterPro" id="IPR036890">
    <property type="entry name" value="HATPase_C_sf"/>
</dbReference>
<feature type="domain" description="Histidine kinase" evidence="10">
    <location>
        <begin position="532"/>
        <end position="754"/>
    </location>
</feature>
<dbReference type="Gene3D" id="1.10.287.130">
    <property type="match status" value="1"/>
</dbReference>
<dbReference type="PANTHER" id="PTHR43711:SF26">
    <property type="entry name" value="SENSOR HISTIDINE KINASE RCSC"/>
    <property type="match status" value="1"/>
</dbReference>
<accession>A0A0A0IGG8</accession>
<evidence type="ECO:0000256" key="7">
    <source>
        <dbReference type="ARBA" id="ARBA00022840"/>
    </source>
</evidence>
<dbReference type="InterPro" id="IPR013656">
    <property type="entry name" value="PAS_4"/>
</dbReference>
<dbReference type="GO" id="GO:0000155">
    <property type="term" value="F:phosphorelay sensor kinase activity"/>
    <property type="evidence" value="ECO:0007669"/>
    <property type="project" value="InterPro"/>
</dbReference>
<sequence length="784" mass="90689">MRYLKLNNFFYIIFFAFFIIFSYNTKVLAHEQPQKRILIINSYDKLVKRSEDILDSIMPILKSSSNSLDIDIEYMNTESFSGDEYIKNLYTFYNKKFANKHFDLILSIDDDAFNFLKKYSKSLFPNTPIVFSGVTNFDKSILKDLPMFTGITENLAIKETIDVALSLDNDLKNIIILLDDKRSITASLRKSLNSIIPNYNRKLNFIYLNDTNKLHNKDFIKKYKKNSIVLLLRGFTTTYSKSVFIDNDTFLSPDDFSVPIFSVWETLLDHGIIGGKMLSAKVEGKTLGKLALEILKGKKPKDIPIQKQPQSGYIFDYNMFIKYDIPITLAPKHASFINLKSRSYTIPKMCIWLFIIFLITLISFLIISLFEKHHTRNALIDSEKRLRILINAFPDLICLKDGNGHWLEINESTIKFFNLKNVPWKNKTTQNIINTLTHSDIYEDRLKKYEHFDNLALMRKTIVNYQDEFSLANGEKIVLDIFKVPIFDCNNNLTGMVTIGHDLTAHIKAEENSKLLNEMLEYQKLRVEFFANISHELKTPLNLILSAVQYVELVNNKNFDFNSDSFCKYTNIIKQNSYRLVRIVNNIIDITKIDSGYFQIHPENYNIVELVEDICLYCASYIHSKDLDFIFDTETEEKIISCDALIMERIILNLLSNAIKFTQPGGRITVNIYDKDSEIQISVKDTGIGIPENRQELIFERFIQVDKSLSRNHEGSGVGLSLVKAFVDLHNGSIEVKSKVGHGSEFLITLPVTTIDNKDIKIFSDVTPYEFRSEKINIEFSDIY</sequence>
<dbReference type="NCBIfam" id="TIGR00229">
    <property type="entry name" value="sensory_box"/>
    <property type="match status" value="1"/>
</dbReference>
<dbReference type="Pfam" id="PF00512">
    <property type="entry name" value="HisKA"/>
    <property type="match status" value="1"/>
</dbReference>
<evidence type="ECO:0000259" key="10">
    <source>
        <dbReference type="PROSITE" id="PS50109"/>
    </source>
</evidence>
<dbReference type="InterPro" id="IPR003594">
    <property type="entry name" value="HATPase_dom"/>
</dbReference>
<dbReference type="CDD" id="cd00082">
    <property type="entry name" value="HisKA"/>
    <property type="match status" value="1"/>
</dbReference>
<dbReference type="Pfam" id="PF04392">
    <property type="entry name" value="ABC_sub_bind"/>
    <property type="match status" value="1"/>
</dbReference>
<dbReference type="SUPFAM" id="SSF55874">
    <property type="entry name" value="ATPase domain of HSP90 chaperone/DNA topoisomerase II/histidine kinase"/>
    <property type="match status" value="1"/>
</dbReference>
<proteinExistence type="predicted"/>
<dbReference type="PRINTS" id="PR00344">
    <property type="entry name" value="BCTRLSENSOR"/>
</dbReference>
<evidence type="ECO:0000313" key="12">
    <source>
        <dbReference type="Proteomes" id="UP000030014"/>
    </source>
</evidence>
<dbReference type="SUPFAM" id="SSF47384">
    <property type="entry name" value="Homodimeric domain of signal transducing histidine kinase"/>
    <property type="match status" value="1"/>
</dbReference>
<dbReference type="InterPro" id="IPR035965">
    <property type="entry name" value="PAS-like_dom_sf"/>
</dbReference>
<dbReference type="Gene3D" id="3.40.50.2300">
    <property type="match status" value="2"/>
</dbReference>
<dbReference type="InterPro" id="IPR007487">
    <property type="entry name" value="ABC_transpt-TYRBP-like"/>
</dbReference>
<dbReference type="Pfam" id="PF02518">
    <property type="entry name" value="HATPase_c"/>
    <property type="match status" value="1"/>
</dbReference>
<evidence type="ECO:0000256" key="9">
    <source>
        <dbReference type="SAM" id="Phobius"/>
    </source>
</evidence>
<keyword evidence="3" id="KW-0597">Phosphoprotein</keyword>
<comment type="caution">
    <text evidence="11">The sequence shown here is derived from an EMBL/GenBank/DDBJ whole genome shotgun (WGS) entry which is preliminary data.</text>
</comment>
<keyword evidence="9" id="KW-0812">Transmembrane</keyword>
<dbReference type="CDD" id="cd16922">
    <property type="entry name" value="HATPase_EvgS-ArcB-TorS-like"/>
    <property type="match status" value="1"/>
</dbReference>
<feature type="transmembrane region" description="Helical" evidence="9">
    <location>
        <begin position="351"/>
        <end position="370"/>
    </location>
</feature>
<dbReference type="EC" id="2.7.13.3" evidence="2"/>
<dbReference type="PANTHER" id="PTHR43711">
    <property type="entry name" value="TWO-COMPONENT HISTIDINE KINASE"/>
    <property type="match status" value="1"/>
</dbReference>
<evidence type="ECO:0000256" key="2">
    <source>
        <dbReference type="ARBA" id="ARBA00012438"/>
    </source>
</evidence>
<evidence type="ECO:0000256" key="4">
    <source>
        <dbReference type="ARBA" id="ARBA00022679"/>
    </source>
</evidence>
<dbReference type="InterPro" id="IPR050736">
    <property type="entry name" value="Sensor_HK_Regulatory"/>
</dbReference>
<gene>
    <name evidence="11" type="ORF">Z955_07995</name>
</gene>
<dbReference type="PROSITE" id="PS50109">
    <property type="entry name" value="HIS_KIN"/>
    <property type="match status" value="1"/>
</dbReference>
<dbReference type="InterPro" id="IPR036097">
    <property type="entry name" value="HisK_dim/P_sf"/>
</dbReference>
<dbReference type="InterPro" id="IPR003661">
    <property type="entry name" value="HisK_dim/P_dom"/>
</dbReference>
<dbReference type="InterPro" id="IPR000014">
    <property type="entry name" value="PAS"/>
</dbReference>
<comment type="catalytic activity">
    <reaction evidence="1">
        <text>ATP + protein L-histidine = ADP + protein N-phospho-L-histidine.</text>
        <dbReference type="EC" id="2.7.13.3"/>
    </reaction>
</comment>
<evidence type="ECO:0000256" key="3">
    <source>
        <dbReference type="ARBA" id="ARBA00022553"/>
    </source>
</evidence>
<keyword evidence="6 11" id="KW-0418">Kinase</keyword>
<keyword evidence="8" id="KW-0902">Two-component regulatory system</keyword>
<dbReference type="FunFam" id="3.30.565.10:FF:000037">
    <property type="entry name" value="Hybrid sensor histidine kinase/response regulator"/>
    <property type="match status" value="1"/>
</dbReference>
<dbReference type="GO" id="GO:0005524">
    <property type="term" value="F:ATP binding"/>
    <property type="evidence" value="ECO:0007669"/>
    <property type="project" value="UniProtKB-KW"/>
</dbReference>
<evidence type="ECO:0000256" key="6">
    <source>
        <dbReference type="ARBA" id="ARBA00022777"/>
    </source>
</evidence>
<dbReference type="AlphaFoldDB" id="A0A0A0IGG8"/>
<dbReference type="Pfam" id="PF08448">
    <property type="entry name" value="PAS_4"/>
    <property type="match status" value="1"/>
</dbReference>
<dbReference type="SUPFAM" id="SSF55785">
    <property type="entry name" value="PYP-like sensor domain (PAS domain)"/>
    <property type="match status" value="1"/>
</dbReference>
<evidence type="ECO:0000256" key="5">
    <source>
        <dbReference type="ARBA" id="ARBA00022741"/>
    </source>
</evidence>
<dbReference type="Proteomes" id="UP000030014">
    <property type="component" value="Unassembled WGS sequence"/>
</dbReference>
<organism evidence="11 12">
    <name type="scientific">Clostridium botulinum C/D str. DC5</name>
    <dbReference type="NCBI Taxonomy" id="1443128"/>
    <lineage>
        <taxon>Bacteria</taxon>
        <taxon>Bacillati</taxon>
        <taxon>Bacillota</taxon>
        <taxon>Clostridia</taxon>
        <taxon>Eubacteriales</taxon>
        <taxon>Clostridiaceae</taxon>
        <taxon>Clostridium</taxon>
    </lineage>
</organism>
<reference evidence="11 12" key="1">
    <citation type="submission" date="2014-01" db="EMBL/GenBank/DDBJ databases">
        <title>Plasmidome dynamics in the species complex Clostridium novyi sensu lato converts strains of independent lineages into distinctly different pathogens.</title>
        <authorList>
            <person name="Skarin H."/>
            <person name="Segerman B."/>
        </authorList>
    </citation>
    <scope>NUCLEOTIDE SEQUENCE [LARGE SCALE GENOMIC DNA]</scope>
    <source>
        <strain evidence="11 12">DC5</strain>
    </source>
</reference>
<evidence type="ECO:0000256" key="1">
    <source>
        <dbReference type="ARBA" id="ARBA00000085"/>
    </source>
</evidence>
<evidence type="ECO:0000313" key="11">
    <source>
        <dbReference type="EMBL" id="KGM99341.1"/>
    </source>
</evidence>